<keyword evidence="5" id="KW-0732">Signal</keyword>
<dbReference type="GO" id="GO:0050525">
    <property type="term" value="F:cutinase activity"/>
    <property type="evidence" value="ECO:0007669"/>
    <property type="project" value="UniProtKB-EC"/>
</dbReference>
<keyword evidence="4" id="KW-1015">Disulfide bond</keyword>
<keyword evidence="2" id="KW-0719">Serine esterase</keyword>
<evidence type="ECO:0000256" key="1">
    <source>
        <dbReference type="ARBA" id="ARBA00007534"/>
    </source>
</evidence>
<dbReference type="RefSeq" id="WP_209890102.1">
    <property type="nucleotide sequence ID" value="NZ_JAGGMR010000001.1"/>
</dbReference>
<keyword evidence="3 6" id="KW-0378">Hydrolase</keyword>
<evidence type="ECO:0000313" key="6">
    <source>
        <dbReference type="EMBL" id="MBP2190247.1"/>
    </source>
</evidence>
<feature type="chain" id="PRO_5045756945" evidence="5">
    <location>
        <begin position="24"/>
        <end position="227"/>
    </location>
</feature>
<dbReference type="Gene3D" id="3.40.50.1820">
    <property type="entry name" value="alpha/beta hydrolase"/>
    <property type="match status" value="1"/>
</dbReference>
<keyword evidence="7" id="KW-1185">Reference proteome</keyword>
<comment type="caution">
    <text evidence="6">The sequence shown here is derived from an EMBL/GenBank/DDBJ whole genome shotgun (WGS) entry which is preliminary data.</text>
</comment>
<dbReference type="InterPro" id="IPR029058">
    <property type="entry name" value="AB_hydrolase_fold"/>
</dbReference>
<dbReference type="SUPFAM" id="SSF53474">
    <property type="entry name" value="alpha/beta-Hydrolases"/>
    <property type="match status" value="1"/>
</dbReference>
<dbReference type="PANTHER" id="PTHR33630">
    <property type="entry name" value="CUTINASE RV1984C-RELATED-RELATED"/>
    <property type="match status" value="1"/>
</dbReference>
<accession>A0ABS4QEY7</accession>
<evidence type="ECO:0000256" key="5">
    <source>
        <dbReference type="SAM" id="SignalP"/>
    </source>
</evidence>
<organism evidence="6 7">
    <name type="scientific">Nocardia goodfellowii</name>
    <dbReference type="NCBI Taxonomy" id="882446"/>
    <lineage>
        <taxon>Bacteria</taxon>
        <taxon>Bacillati</taxon>
        <taxon>Actinomycetota</taxon>
        <taxon>Actinomycetes</taxon>
        <taxon>Mycobacteriales</taxon>
        <taxon>Nocardiaceae</taxon>
        <taxon>Nocardia</taxon>
    </lineage>
</organism>
<evidence type="ECO:0000256" key="4">
    <source>
        <dbReference type="ARBA" id="ARBA00023157"/>
    </source>
</evidence>
<evidence type="ECO:0000256" key="3">
    <source>
        <dbReference type="ARBA" id="ARBA00022801"/>
    </source>
</evidence>
<dbReference type="Pfam" id="PF01083">
    <property type="entry name" value="Cutinase"/>
    <property type="match status" value="1"/>
</dbReference>
<comment type="similarity">
    <text evidence="1">Belongs to the cutinase family.</text>
</comment>
<feature type="signal peptide" evidence="5">
    <location>
        <begin position="1"/>
        <end position="23"/>
    </location>
</feature>
<dbReference type="SMART" id="SM01110">
    <property type="entry name" value="Cutinase"/>
    <property type="match status" value="1"/>
</dbReference>
<sequence>MSRRQLLSAGVLAAALLSPVSLAATASADPGCTDAQLIMARGTDFDDGLFFAAPDAIPDYNVGEPLYAALREAAPERSWSQYNVAYPADLIGARGVPIGNQDLVAHLRTQAAACPDQVFVLAGYSQGANVVGNSIGMDSSSATVGGPVAVTIPAELSARISAVLFFGSPLRTRDQAVPEPYTARFHDYCAPGDPVCNGMTAPGTDFEAHTNYQHFMPEAARFVVARL</sequence>
<evidence type="ECO:0000313" key="7">
    <source>
        <dbReference type="Proteomes" id="UP001519325"/>
    </source>
</evidence>
<name>A0ABS4QEY7_9NOCA</name>
<evidence type="ECO:0000256" key="2">
    <source>
        <dbReference type="ARBA" id="ARBA00022487"/>
    </source>
</evidence>
<gene>
    <name evidence="6" type="ORF">BJ987_003148</name>
</gene>
<dbReference type="PANTHER" id="PTHR33630:SF9">
    <property type="entry name" value="CUTINASE 4"/>
    <property type="match status" value="1"/>
</dbReference>
<dbReference type="EMBL" id="JAGGMR010000001">
    <property type="protein sequence ID" value="MBP2190247.1"/>
    <property type="molecule type" value="Genomic_DNA"/>
</dbReference>
<dbReference type="InterPro" id="IPR000675">
    <property type="entry name" value="Cutinase/axe"/>
</dbReference>
<reference evidence="6 7" key="1">
    <citation type="submission" date="2021-03" db="EMBL/GenBank/DDBJ databases">
        <title>Sequencing the genomes of 1000 actinobacteria strains.</title>
        <authorList>
            <person name="Klenk H.-P."/>
        </authorList>
    </citation>
    <scope>NUCLEOTIDE SEQUENCE [LARGE SCALE GENOMIC DNA]</scope>
    <source>
        <strain evidence="6 7">DSM 45516</strain>
    </source>
</reference>
<dbReference type="EC" id="3.1.1.74" evidence="6"/>
<proteinExistence type="inferred from homology"/>
<protein>
    <submittedName>
        <fullName evidence="6">Cutinase</fullName>
        <ecNumber evidence="6">3.1.1.74</ecNumber>
    </submittedName>
</protein>
<dbReference type="Proteomes" id="UP001519325">
    <property type="component" value="Unassembled WGS sequence"/>
</dbReference>